<accession>A0A1Y6LT70</accession>
<sequence>MNPRSPRSPPPPPPSPSPTAATARIEAPRSSTLEMAGSGDPADGSGIKRNADKERAQPKKTTMTGDGSKAPAQALAFNSIDDAVRSPAMRFKVAPDFDDVQTVKANEKHFVARMVNAMASDSKAPCPTGMKSAAWNTWLNKYEHQVTVINEFPPSVRQAEWFAWMILKEVYDIHENGILNVAKASKNLDKAIVKDRIPRAPKDTLKCSDRLELIITTLRDYGNVAADAIVGEFIRDIAENPMRLVQRKITSKLSNARRASKRRTGNRVGKDSDDEAEDDEPSEPAMQPTHARPQTVPAPDSGTGNHHLELPAPQSMSRTVPSASHIAERCASHRLLHPSDASTRIEVPTPSFDERSKLPEIVLSPTAPSQAHSWGRLQLYNPGSLASFSPQADLTERLNDSEQDDSDQ</sequence>
<evidence type="ECO:0000256" key="1">
    <source>
        <dbReference type="SAM" id="MobiDB-lite"/>
    </source>
</evidence>
<dbReference type="EMBL" id="LT882684">
    <property type="protein sequence ID" value="SMY27587.1"/>
    <property type="molecule type" value="Genomic_DNA"/>
</dbReference>
<feature type="region of interest" description="Disordered" evidence="1">
    <location>
        <begin position="1"/>
        <end position="72"/>
    </location>
</feature>
<name>A0A1Y6LT70_ZYMTR</name>
<feature type="compositionally biased region" description="Pro residues" evidence="1">
    <location>
        <begin position="1"/>
        <end position="17"/>
    </location>
</feature>
<proteinExistence type="predicted"/>
<reference evidence="2 3" key="1">
    <citation type="submission" date="2016-10" db="EMBL/GenBank/DDBJ databases">
        <authorList>
            <person name="Varghese N."/>
        </authorList>
    </citation>
    <scope>NUCLEOTIDE SEQUENCE [LARGE SCALE GENOMIC DNA]</scope>
</reference>
<gene>
    <name evidence="2" type="ORF">ZT1A5_G9032</name>
</gene>
<evidence type="ECO:0000313" key="3">
    <source>
        <dbReference type="Proteomes" id="UP000215453"/>
    </source>
</evidence>
<organism evidence="2 3">
    <name type="scientific">Zymoseptoria tritici ST99CH_1A5</name>
    <dbReference type="NCBI Taxonomy" id="1276529"/>
    <lineage>
        <taxon>Eukaryota</taxon>
        <taxon>Fungi</taxon>
        <taxon>Dikarya</taxon>
        <taxon>Ascomycota</taxon>
        <taxon>Pezizomycotina</taxon>
        <taxon>Dothideomycetes</taxon>
        <taxon>Dothideomycetidae</taxon>
        <taxon>Mycosphaerellales</taxon>
        <taxon>Mycosphaerellaceae</taxon>
        <taxon>Zymoseptoria</taxon>
    </lineage>
</organism>
<evidence type="ECO:0000313" key="2">
    <source>
        <dbReference type="EMBL" id="SMY27587.1"/>
    </source>
</evidence>
<feature type="region of interest" description="Disordered" evidence="1">
    <location>
        <begin position="254"/>
        <end position="325"/>
    </location>
</feature>
<protein>
    <submittedName>
        <fullName evidence="2">Uncharacterized protein</fullName>
    </submittedName>
</protein>
<dbReference type="Proteomes" id="UP000215453">
    <property type="component" value="Chromosome 9"/>
</dbReference>
<dbReference type="AlphaFoldDB" id="A0A1Y6LT70"/>
<feature type="compositionally biased region" description="Acidic residues" evidence="1">
    <location>
        <begin position="272"/>
        <end position="282"/>
    </location>
</feature>
<feature type="region of interest" description="Disordered" evidence="1">
    <location>
        <begin position="381"/>
        <end position="408"/>
    </location>
</feature>